<feature type="binding site" evidence="8">
    <location>
        <begin position="55"/>
        <end position="59"/>
    </location>
    <ligand>
        <name>GTP</name>
        <dbReference type="ChEBI" id="CHEBI:37565"/>
        <label>1</label>
    </ligand>
</feature>
<dbReference type="PANTHER" id="PTHR43834">
    <property type="entry name" value="GTPASE DER"/>
    <property type="match status" value="1"/>
</dbReference>
<evidence type="ECO:0000256" key="6">
    <source>
        <dbReference type="ARBA" id="ARBA00023134"/>
    </source>
</evidence>
<sequence length="453" mass="51872">MKKIAILGKPNVGKSSLFNRLAKERIAITSDISGTTRDVNKKIIQLEEHPIQILDTGGIDESTELFSKVKNLAFKTAQEADLILYLVDGKHLPDDEDRKLFYALQKIQNNCFLVINKIDNDKEKQNAYEFDSFGAHDSFFISVSHNRGINFLIQSILYHLGLHNTKNLQQESLEELLENMPEVSPTEVQEEIIHVGIIGRVNVGKSSLLNALIGEERSVVSAIEGTTIDPVDEIIEFQNKKICFVDTAGLRRRSKIKGIEKFALDRTNKILEKSHIALLVLDVSTTFVELDEKISSLVDKHSLGVIIVLNKWDIKIKEYKEIITELKRKFKFLEYAPILTVSALNKRHITDLKQKILEVYQNFSYRIPTSTLNNTILEATKKHPLPSDHGKIVRIYYATQYDTNPPQISLVMNRPKSLHFSYKRYLVNYLRDHFNFEGTPIILTPKDKKSIKE</sequence>
<evidence type="ECO:0000256" key="10">
    <source>
        <dbReference type="RuleBase" id="RU004481"/>
    </source>
</evidence>
<dbReference type="FunFam" id="3.40.50.300:FF:000494">
    <property type="entry name" value="tRNA modification GTPase MnmE"/>
    <property type="match status" value="1"/>
</dbReference>
<feature type="binding site" evidence="8">
    <location>
        <begin position="116"/>
        <end position="119"/>
    </location>
    <ligand>
        <name>GTP</name>
        <dbReference type="ChEBI" id="CHEBI:37565"/>
        <label>1</label>
    </ligand>
</feature>
<keyword evidence="6 8" id="KW-0342">GTP-binding</keyword>
<comment type="subunit">
    <text evidence="8">Associates with the 50S ribosomal subunit.</text>
</comment>
<dbReference type="Pfam" id="PF01926">
    <property type="entry name" value="MMR_HSR1"/>
    <property type="match status" value="2"/>
</dbReference>
<dbReference type="Gene3D" id="3.30.300.20">
    <property type="match status" value="1"/>
</dbReference>
<dbReference type="SUPFAM" id="SSF52540">
    <property type="entry name" value="P-loop containing nucleoside triphosphate hydrolases"/>
    <property type="match status" value="2"/>
</dbReference>
<gene>
    <name evidence="8" type="primary">der</name>
    <name evidence="13" type="ORF">CQA57_04895</name>
</gene>
<dbReference type="Proteomes" id="UP000256695">
    <property type="component" value="Unassembled WGS sequence"/>
</dbReference>
<protein>
    <recommendedName>
        <fullName evidence="2 8">GTPase Der</fullName>
    </recommendedName>
    <alternativeName>
        <fullName evidence="7 8">GTP-binding protein EngA</fullName>
    </alternativeName>
</protein>
<dbReference type="PANTHER" id="PTHR43834:SF6">
    <property type="entry name" value="GTPASE DER"/>
    <property type="match status" value="1"/>
</dbReference>
<keyword evidence="5 8" id="KW-0547">Nucleotide-binding</keyword>
<dbReference type="GO" id="GO:0042254">
    <property type="term" value="P:ribosome biogenesis"/>
    <property type="evidence" value="ECO:0007669"/>
    <property type="project" value="UniProtKB-KW"/>
</dbReference>
<dbReference type="InterPro" id="IPR006073">
    <property type="entry name" value="GTP-bd"/>
</dbReference>
<organism evidence="13 14">
    <name type="scientific">Helicobacter anseris</name>
    <dbReference type="NCBI Taxonomy" id="375926"/>
    <lineage>
        <taxon>Bacteria</taxon>
        <taxon>Pseudomonadati</taxon>
        <taxon>Campylobacterota</taxon>
        <taxon>Epsilonproteobacteria</taxon>
        <taxon>Campylobacterales</taxon>
        <taxon>Helicobacteraceae</taxon>
        <taxon>Helicobacter</taxon>
    </lineage>
</organism>
<evidence type="ECO:0000256" key="9">
    <source>
        <dbReference type="PROSITE-ProRule" id="PRU01049"/>
    </source>
</evidence>
<evidence type="ECO:0000256" key="1">
    <source>
        <dbReference type="ARBA" id="ARBA00008279"/>
    </source>
</evidence>
<dbReference type="InterPro" id="IPR031166">
    <property type="entry name" value="G_ENGA"/>
</dbReference>
<keyword evidence="4 10" id="KW-0677">Repeat</keyword>
<evidence type="ECO:0000313" key="13">
    <source>
        <dbReference type="EMBL" id="RDU73522.1"/>
    </source>
</evidence>
<dbReference type="GO" id="GO:0043022">
    <property type="term" value="F:ribosome binding"/>
    <property type="evidence" value="ECO:0007669"/>
    <property type="project" value="TreeGrafter"/>
</dbReference>
<dbReference type="PRINTS" id="PR00326">
    <property type="entry name" value="GTP1OBG"/>
</dbReference>
<reference evidence="13 14" key="1">
    <citation type="submission" date="2018-04" db="EMBL/GenBank/DDBJ databases">
        <title>Novel Campyloabacter and Helicobacter Species and Strains.</title>
        <authorList>
            <person name="Mannion A.J."/>
            <person name="Shen Z."/>
            <person name="Fox J.G."/>
        </authorList>
    </citation>
    <scope>NUCLEOTIDE SEQUENCE [LARGE SCALE GENOMIC DNA]</scope>
    <source>
        <strain evidence="13 14">MIT 04-9362</strain>
    </source>
</reference>
<dbReference type="CDD" id="cd01895">
    <property type="entry name" value="EngA2"/>
    <property type="match status" value="1"/>
</dbReference>
<dbReference type="InterPro" id="IPR005225">
    <property type="entry name" value="Small_GTP-bd"/>
</dbReference>
<name>A0A3D8J7X3_9HELI</name>
<evidence type="ECO:0000256" key="8">
    <source>
        <dbReference type="HAMAP-Rule" id="MF_00195"/>
    </source>
</evidence>
<feature type="binding site" evidence="8">
    <location>
        <begin position="199"/>
        <end position="206"/>
    </location>
    <ligand>
        <name>GTP</name>
        <dbReference type="ChEBI" id="CHEBI:37565"/>
        <label>2</label>
    </ligand>
</feature>
<keyword evidence="3 8" id="KW-0690">Ribosome biogenesis</keyword>
<evidence type="ECO:0000256" key="11">
    <source>
        <dbReference type="SAM" id="Coils"/>
    </source>
</evidence>
<dbReference type="PIRSF" id="PIRSF006485">
    <property type="entry name" value="GTP-binding_EngA"/>
    <property type="match status" value="1"/>
</dbReference>
<dbReference type="OrthoDB" id="9805918at2"/>
<dbReference type="InterPro" id="IPR015946">
    <property type="entry name" value="KH_dom-like_a/b"/>
</dbReference>
<dbReference type="Pfam" id="PF14714">
    <property type="entry name" value="KH_dom-like"/>
    <property type="match status" value="1"/>
</dbReference>
<dbReference type="EMBL" id="NXLX01000010">
    <property type="protein sequence ID" value="RDU73522.1"/>
    <property type="molecule type" value="Genomic_DNA"/>
</dbReference>
<dbReference type="InterPro" id="IPR016484">
    <property type="entry name" value="GTPase_Der"/>
</dbReference>
<feature type="domain" description="EngA-type G" evidence="12">
    <location>
        <begin position="193"/>
        <end position="364"/>
    </location>
</feature>
<dbReference type="AlphaFoldDB" id="A0A3D8J7X3"/>
<dbReference type="GO" id="GO:0005525">
    <property type="term" value="F:GTP binding"/>
    <property type="evidence" value="ECO:0007669"/>
    <property type="project" value="UniProtKB-UniRule"/>
</dbReference>
<dbReference type="RefSeq" id="WP_115579114.1">
    <property type="nucleotide sequence ID" value="NZ_NXLX01000010.1"/>
</dbReference>
<feature type="binding site" evidence="8">
    <location>
        <begin position="8"/>
        <end position="15"/>
    </location>
    <ligand>
        <name>GTP</name>
        <dbReference type="ChEBI" id="CHEBI:37565"/>
        <label>1</label>
    </ligand>
</feature>
<dbReference type="FunFam" id="3.30.300.20:FF:000004">
    <property type="entry name" value="GTPase Der"/>
    <property type="match status" value="1"/>
</dbReference>
<evidence type="ECO:0000256" key="7">
    <source>
        <dbReference type="ARBA" id="ARBA00032345"/>
    </source>
</evidence>
<keyword evidence="14" id="KW-1185">Reference proteome</keyword>
<comment type="similarity">
    <text evidence="1 8 9 10">Belongs to the TRAFAC class TrmE-Era-EngA-EngB-Septin-like GTPase superfamily. EngA (Der) GTPase family.</text>
</comment>
<feature type="binding site" evidence="8">
    <location>
        <begin position="310"/>
        <end position="313"/>
    </location>
    <ligand>
        <name>GTP</name>
        <dbReference type="ChEBI" id="CHEBI:37565"/>
        <label>2</label>
    </ligand>
</feature>
<evidence type="ECO:0000256" key="5">
    <source>
        <dbReference type="ARBA" id="ARBA00022741"/>
    </source>
</evidence>
<evidence type="ECO:0000259" key="12">
    <source>
        <dbReference type="PROSITE" id="PS51712"/>
    </source>
</evidence>
<comment type="function">
    <text evidence="8 10">GTPase that plays an essential role in the late steps of ribosome biogenesis.</text>
</comment>
<dbReference type="PROSITE" id="PS51712">
    <property type="entry name" value="G_ENGA"/>
    <property type="match status" value="1"/>
</dbReference>
<evidence type="ECO:0000256" key="4">
    <source>
        <dbReference type="ARBA" id="ARBA00022737"/>
    </source>
</evidence>
<dbReference type="CDD" id="cd01894">
    <property type="entry name" value="EngA1"/>
    <property type="match status" value="1"/>
</dbReference>
<dbReference type="InterPro" id="IPR027417">
    <property type="entry name" value="P-loop_NTPase"/>
</dbReference>
<accession>A0A3D8J7X3</accession>
<comment type="caution">
    <text evidence="13">The sequence shown here is derived from an EMBL/GenBank/DDBJ whole genome shotgun (WGS) entry which is preliminary data.</text>
</comment>
<proteinExistence type="inferred from homology"/>
<dbReference type="HAMAP" id="MF_00195">
    <property type="entry name" value="GTPase_Der"/>
    <property type="match status" value="1"/>
</dbReference>
<evidence type="ECO:0000256" key="2">
    <source>
        <dbReference type="ARBA" id="ARBA00020953"/>
    </source>
</evidence>
<feature type="coiled-coil region" evidence="11">
    <location>
        <begin position="309"/>
        <end position="336"/>
    </location>
</feature>
<dbReference type="Gene3D" id="3.40.50.300">
    <property type="entry name" value="P-loop containing nucleotide triphosphate hydrolases"/>
    <property type="match status" value="2"/>
</dbReference>
<dbReference type="NCBIfam" id="TIGR00231">
    <property type="entry name" value="small_GTP"/>
    <property type="match status" value="2"/>
</dbReference>
<keyword evidence="11" id="KW-0175">Coiled coil</keyword>
<feature type="binding site" evidence="8">
    <location>
        <begin position="246"/>
        <end position="250"/>
    </location>
    <ligand>
        <name>GTP</name>
        <dbReference type="ChEBI" id="CHEBI:37565"/>
        <label>2</label>
    </ligand>
</feature>
<dbReference type="NCBIfam" id="TIGR03594">
    <property type="entry name" value="GTPase_EngA"/>
    <property type="match status" value="1"/>
</dbReference>
<evidence type="ECO:0000256" key="3">
    <source>
        <dbReference type="ARBA" id="ARBA00022517"/>
    </source>
</evidence>
<dbReference type="InterPro" id="IPR032859">
    <property type="entry name" value="KH_dom-like"/>
</dbReference>
<evidence type="ECO:0000313" key="14">
    <source>
        <dbReference type="Proteomes" id="UP000256695"/>
    </source>
</evidence>